<accession>A0A9D2PL76</accession>
<dbReference type="PROSITE" id="PS00092">
    <property type="entry name" value="N6_MTASE"/>
    <property type="match status" value="1"/>
</dbReference>
<keyword evidence="1 3" id="KW-0489">Methyltransferase</keyword>
<organism evidence="3 4">
    <name type="scientific">Candidatus Anaerostipes avistercoris</name>
    <dbReference type="NCBI Taxonomy" id="2838462"/>
    <lineage>
        <taxon>Bacteria</taxon>
        <taxon>Bacillati</taxon>
        <taxon>Bacillota</taxon>
        <taxon>Clostridia</taxon>
        <taxon>Lachnospirales</taxon>
        <taxon>Lachnospiraceae</taxon>
        <taxon>Anaerostipes</taxon>
    </lineage>
</organism>
<dbReference type="PANTHER" id="PTHR43542:SF1">
    <property type="entry name" value="METHYLTRANSFERASE"/>
    <property type="match status" value="1"/>
</dbReference>
<dbReference type="EMBL" id="DWWD01000046">
    <property type="protein sequence ID" value="HJC51309.1"/>
    <property type="molecule type" value="Genomic_DNA"/>
</dbReference>
<gene>
    <name evidence="3" type="primary">rsmD</name>
    <name evidence="3" type="ORF">H9754_12220</name>
</gene>
<dbReference type="GO" id="GO:0052913">
    <property type="term" value="F:16S rRNA (guanine(966)-N(2))-methyltransferase activity"/>
    <property type="evidence" value="ECO:0007669"/>
    <property type="project" value="UniProtKB-EC"/>
</dbReference>
<evidence type="ECO:0000313" key="4">
    <source>
        <dbReference type="Proteomes" id="UP000823904"/>
    </source>
</evidence>
<dbReference type="AlphaFoldDB" id="A0A9D2PL76"/>
<comment type="caution">
    <text evidence="3">The sequence shown here is derived from an EMBL/GenBank/DDBJ whole genome shotgun (WGS) entry which is preliminary data.</text>
</comment>
<dbReference type="InterPro" id="IPR029063">
    <property type="entry name" value="SAM-dependent_MTases_sf"/>
</dbReference>
<dbReference type="Proteomes" id="UP000823904">
    <property type="component" value="Unassembled WGS sequence"/>
</dbReference>
<name>A0A9D2PL76_9FIRM</name>
<dbReference type="Pfam" id="PF03602">
    <property type="entry name" value="Cons_hypoth95"/>
    <property type="match status" value="1"/>
</dbReference>
<dbReference type="PIRSF" id="PIRSF004553">
    <property type="entry name" value="CHP00095"/>
    <property type="match status" value="1"/>
</dbReference>
<keyword evidence="2 3" id="KW-0808">Transferase</keyword>
<evidence type="ECO:0000256" key="2">
    <source>
        <dbReference type="ARBA" id="ARBA00022679"/>
    </source>
</evidence>
<dbReference type="EC" id="2.1.1.171" evidence="3"/>
<dbReference type="InterPro" id="IPR004398">
    <property type="entry name" value="RNA_MeTrfase_RsmD"/>
</dbReference>
<dbReference type="SUPFAM" id="SSF53335">
    <property type="entry name" value="S-adenosyl-L-methionine-dependent methyltransferases"/>
    <property type="match status" value="1"/>
</dbReference>
<reference evidence="3" key="2">
    <citation type="submission" date="2021-04" db="EMBL/GenBank/DDBJ databases">
        <authorList>
            <person name="Gilroy R."/>
        </authorList>
    </citation>
    <scope>NUCLEOTIDE SEQUENCE</scope>
    <source>
        <strain evidence="3">ChiSjej3B21-8574</strain>
    </source>
</reference>
<dbReference type="InterPro" id="IPR002052">
    <property type="entry name" value="DNA_methylase_N6_adenine_CS"/>
</dbReference>
<reference evidence="3" key="1">
    <citation type="journal article" date="2021" name="PeerJ">
        <title>Extensive microbial diversity within the chicken gut microbiome revealed by metagenomics and culture.</title>
        <authorList>
            <person name="Gilroy R."/>
            <person name="Ravi A."/>
            <person name="Getino M."/>
            <person name="Pursley I."/>
            <person name="Horton D.L."/>
            <person name="Alikhan N.F."/>
            <person name="Baker D."/>
            <person name="Gharbi K."/>
            <person name="Hall N."/>
            <person name="Watson M."/>
            <person name="Adriaenssens E.M."/>
            <person name="Foster-Nyarko E."/>
            <person name="Jarju S."/>
            <person name="Secka A."/>
            <person name="Antonio M."/>
            <person name="Oren A."/>
            <person name="Chaudhuri R.R."/>
            <person name="La Ragione R."/>
            <person name="Hildebrand F."/>
            <person name="Pallen M.J."/>
        </authorList>
    </citation>
    <scope>NUCLEOTIDE SEQUENCE</scope>
    <source>
        <strain evidence="3">ChiSjej3B21-8574</strain>
    </source>
</reference>
<evidence type="ECO:0000313" key="3">
    <source>
        <dbReference type="EMBL" id="HJC51309.1"/>
    </source>
</evidence>
<dbReference type="NCBIfam" id="TIGR00095">
    <property type="entry name" value="16S rRNA (guanine(966)-N(2))-methyltransferase RsmD"/>
    <property type="match status" value="1"/>
</dbReference>
<dbReference type="Gene3D" id="3.40.50.150">
    <property type="entry name" value="Vaccinia Virus protein VP39"/>
    <property type="match status" value="1"/>
</dbReference>
<dbReference type="PANTHER" id="PTHR43542">
    <property type="entry name" value="METHYLTRANSFERASE"/>
    <property type="match status" value="1"/>
</dbReference>
<sequence length="184" mass="20668">MRVIAGSARSLKLKTIEGDDTRPTQDRIKETLFNMIQYDMPGCSFLDLFSGSGGIGIEALSRGAGEAYFVEKARKAVRCIRENLSHTRLEDGAHVMEMGASEAVSRLERQGKVFDYIFMDPPYRKGLEDAMLRQLDQSPVCGPDTVVIVESSLDTGISEQCLQELHIIRVKEYKTNKHTFFKKS</sequence>
<protein>
    <submittedName>
        <fullName evidence="3">16S rRNA (Guanine(966)-N(2))-methyltransferase RsmD</fullName>
        <ecNumber evidence="3">2.1.1.171</ecNumber>
    </submittedName>
</protein>
<dbReference type="GO" id="GO:0003676">
    <property type="term" value="F:nucleic acid binding"/>
    <property type="evidence" value="ECO:0007669"/>
    <property type="project" value="InterPro"/>
</dbReference>
<dbReference type="CDD" id="cd02440">
    <property type="entry name" value="AdoMet_MTases"/>
    <property type="match status" value="1"/>
</dbReference>
<evidence type="ECO:0000256" key="1">
    <source>
        <dbReference type="ARBA" id="ARBA00022603"/>
    </source>
</evidence>
<proteinExistence type="predicted"/>